<feature type="compositionally biased region" description="Pro residues" evidence="1">
    <location>
        <begin position="1"/>
        <end position="11"/>
    </location>
</feature>
<keyword evidence="3" id="KW-1185">Reference proteome</keyword>
<gene>
    <name evidence="2" type="ORF">WA026_004823</name>
</gene>
<reference evidence="2 3" key="1">
    <citation type="submission" date="2023-03" db="EMBL/GenBank/DDBJ databases">
        <title>Genome insight into feeding habits of ladybird beetles.</title>
        <authorList>
            <person name="Li H.-S."/>
            <person name="Huang Y.-H."/>
            <person name="Pang H."/>
        </authorList>
    </citation>
    <scope>NUCLEOTIDE SEQUENCE [LARGE SCALE GENOMIC DNA]</scope>
    <source>
        <strain evidence="2">SYSU_2023b</strain>
        <tissue evidence="2">Whole body</tissue>
    </source>
</reference>
<feature type="non-terminal residue" evidence="2">
    <location>
        <position position="71"/>
    </location>
</feature>
<feature type="region of interest" description="Disordered" evidence="1">
    <location>
        <begin position="1"/>
        <end position="25"/>
    </location>
</feature>
<protein>
    <submittedName>
        <fullName evidence="2">Uncharacterized protein</fullName>
    </submittedName>
</protein>
<evidence type="ECO:0000256" key="1">
    <source>
        <dbReference type="SAM" id="MobiDB-lite"/>
    </source>
</evidence>
<organism evidence="2 3">
    <name type="scientific">Henosepilachna vigintioctopunctata</name>
    <dbReference type="NCBI Taxonomy" id="420089"/>
    <lineage>
        <taxon>Eukaryota</taxon>
        <taxon>Metazoa</taxon>
        <taxon>Ecdysozoa</taxon>
        <taxon>Arthropoda</taxon>
        <taxon>Hexapoda</taxon>
        <taxon>Insecta</taxon>
        <taxon>Pterygota</taxon>
        <taxon>Neoptera</taxon>
        <taxon>Endopterygota</taxon>
        <taxon>Coleoptera</taxon>
        <taxon>Polyphaga</taxon>
        <taxon>Cucujiformia</taxon>
        <taxon>Coccinelloidea</taxon>
        <taxon>Coccinellidae</taxon>
        <taxon>Epilachninae</taxon>
        <taxon>Epilachnini</taxon>
        <taxon>Henosepilachna</taxon>
    </lineage>
</organism>
<name>A0AAW1UN19_9CUCU</name>
<accession>A0AAW1UN19</accession>
<comment type="caution">
    <text evidence="2">The sequence shown here is derived from an EMBL/GenBank/DDBJ whole genome shotgun (WGS) entry which is preliminary data.</text>
</comment>
<dbReference type="EMBL" id="JARQZJ010000092">
    <property type="protein sequence ID" value="KAK9883885.1"/>
    <property type="molecule type" value="Genomic_DNA"/>
</dbReference>
<evidence type="ECO:0000313" key="2">
    <source>
        <dbReference type="EMBL" id="KAK9883885.1"/>
    </source>
</evidence>
<dbReference type="AlphaFoldDB" id="A0AAW1UN19"/>
<sequence>MIYDNPDPPNIKSPEFTSAHPKSTRFAPVPPLNPYYAPSAFLRAAATALGKTTVYGFTATRVAFIREHAAF</sequence>
<dbReference type="Proteomes" id="UP001431783">
    <property type="component" value="Unassembled WGS sequence"/>
</dbReference>
<proteinExistence type="predicted"/>
<evidence type="ECO:0000313" key="3">
    <source>
        <dbReference type="Proteomes" id="UP001431783"/>
    </source>
</evidence>